<dbReference type="GO" id="GO:0004984">
    <property type="term" value="F:olfactory receptor activity"/>
    <property type="evidence" value="ECO:0007669"/>
    <property type="project" value="InterPro"/>
</dbReference>
<evidence type="ECO:0000256" key="5">
    <source>
        <dbReference type="ARBA" id="ARBA00022989"/>
    </source>
</evidence>
<dbReference type="Proteomes" id="UP000504615">
    <property type="component" value="Unplaced"/>
</dbReference>
<dbReference type="Pfam" id="PF02949">
    <property type="entry name" value="7tm_6"/>
    <property type="match status" value="1"/>
</dbReference>
<dbReference type="AlphaFoldDB" id="A0A6I9W223"/>
<comment type="subcellular location">
    <subcellularLocation>
        <location evidence="9">Cell membrane</location>
        <topology evidence="9">Multi-pass membrane protein</topology>
    </subcellularLocation>
    <subcellularLocation>
        <location evidence="1">Membrane</location>
        <topology evidence="1">Multi-pass membrane protein</topology>
    </subcellularLocation>
</comment>
<evidence type="ECO:0000256" key="8">
    <source>
        <dbReference type="ARBA" id="ARBA00023224"/>
    </source>
</evidence>
<accession>A0A6I9W223</accession>
<organism evidence="10 11">
    <name type="scientific">Pogonomyrmex barbatus</name>
    <name type="common">red harvester ant</name>
    <dbReference type="NCBI Taxonomy" id="144034"/>
    <lineage>
        <taxon>Eukaryota</taxon>
        <taxon>Metazoa</taxon>
        <taxon>Ecdysozoa</taxon>
        <taxon>Arthropoda</taxon>
        <taxon>Hexapoda</taxon>
        <taxon>Insecta</taxon>
        <taxon>Pterygota</taxon>
        <taxon>Neoptera</taxon>
        <taxon>Endopterygota</taxon>
        <taxon>Hymenoptera</taxon>
        <taxon>Apocrita</taxon>
        <taxon>Aculeata</taxon>
        <taxon>Formicoidea</taxon>
        <taxon>Formicidae</taxon>
        <taxon>Myrmicinae</taxon>
        <taxon>Pogonomyrmex</taxon>
    </lineage>
</organism>
<evidence type="ECO:0000256" key="2">
    <source>
        <dbReference type="ARBA" id="ARBA00022606"/>
    </source>
</evidence>
<evidence type="ECO:0000256" key="4">
    <source>
        <dbReference type="ARBA" id="ARBA00022725"/>
    </source>
</evidence>
<evidence type="ECO:0000256" key="7">
    <source>
        <dbReference type="ARBA" id="ARBA00023170"/>
    </source>
</evidence>
<keyword evidence="2 9" id="KW-0716">Sensory transduction</keyword>
<dbReference type="GO" id="GO:0005549">
    <property type="term" value="F:odorant binding"/>
    <property type="evidence" value="ECO:0007669"/>
    <property type="project" value="InterPro"/>
</dbReference>
<evidence type="ECO:0000313" key="10">
    <source>
        <dbReference type="Proteomes" id="UP000504615"/>
    </source>
</evidence>
<dbReference type="GO" id="GO:0007165">
    <property type="term" value="P:signal transduction"/>
    <property type="evidence" value="ECO:0007669"/>
    <property type="project" value="UniProtKB-KW"/>
</dbReference>
<dbReference type="GeneID" id="105425884"/>
<keyword evidence="4 9" id="KW-0552">Olfaction</keyword>
<feature type="transmembrane region" description="Helical" evidence="9">
    <location>
        <begin position="259"/>
        <end position="279"/>
    </location>
</feature>
<gene>
    <name evidence="11" type="primary">LOC105425884</name>
</gene>
<dbReference type="GO" id="GO:0005886">
    <property type="term" value="C:plasma membrane"/>
    <property type="evidence" value="ECO:0007669"/>
    <property type="project" value="UniProtKB-SubCell"/>
</dbReference>
<keyword evidence="10" id="KW-1185">Reference proteome</keyword>
<feature type="transmembrane region" description="Helical" evidence="9">
    <location>
        <begin position="40"/>
        <end position="66"/>
    </location>
</feature>
<dbReference type="RefSeq" id="XP_011635160.1">
    <property type="nucleotide sequence ID" value="XM_011636858.1"/>
</dbReference>
<name>A0A6I9W223_9HYME</name>
<dbReference type="KEGG" id="pbar:105425884"/>
<evidence type="ECO:0000256" key="9">
    <source>
        <dbReference type="RuleBase" id="RU351113"/>
    </source>
</evidence>
<keyword evidence="6 9" id="KW-0472">Membrane</keyword>
<evidence type="ECO:0000256" key="6">
    <source>
        <dbReference type="ARBA" id="ARBA00023136"/>
    </source>
</evidence>
<keyword evidence="3 9" id="KW-0812">Transmembrane</keyword>
<comment type="caution">
    <text evidence="9">Lacks conserved residue(s) required for the propagation of feature annotation.</text>
</comment>
<comment type="similarity">
    <text evidence="9">Belongs to the insect chemoreceptor superfamily. Heteromeric odorant receptor channel (TC 1.A.69) family.</text>
</comment>
<keyword evidence="8 9" id="KW-0807">Transducer</keyword>
<dbReference type="OrthoDB" id="8185860at2759"/>
<reference evidence="11" key="1">
    <citation type="submission" date="2025-08" db="UniProtKB">
        <authorList>
            <consortium name="RefSeq"/>
        </authorList>
    </citation>
    <scope>IDENTIFICATION</scope>
</reference>
<keyword evidence="7 9" id="KW-0675">Receptor</keyword>
<keyword evidence="5 9" id="KW-1133">Transmembrane helix</keyword>
<feature type="transmembrane region" description="Helical" evidence="9">
    <location>
        <begin position="136"/>
        <end position="158"/>
    </location>
</feature>
<evidence type="ECO:0000313" key="11">
    <source>
        <dbReference type="RefSeq" id="XP_011635160.1"/>
    </source>
</evidence>
<evidence type="ECO:0000256" key="1">
    <source>
        <dbReference type="ARBA" id="ARBA00004141"/>
    </source>
</evidence>
<sequence length="386" mass="43617">MESQVSADKEYNDLIKPIMLSGKFICVWPLEKDRPIHKKLLHICHLFWLLFVLLSMCVTVTTDTILHFDDLVEFTECALWSSVFYLTIVRLIIFMTHQKDMAYVVETMRKDWICSSYEDRVVLKEKCHFAFRLSKIFISMVYGTVICFSCLPILEIFIQGGQRILPFHGYFFINQTVSPVYECIYVFNVMGGFFAGGTICGATSFSLMATIHGSAKFVVLQKKLEAITSNDPHVDRALANCVKRHQDAIAFADALERTINVLALAQFVISTGLVCFAGFQITSMIQNKALLMEYGMFLQAAVLELFMFSFSGNALIEESDAVGESAYRSGWIGGTFGRSLQIVIMRSKVPSRITAAKFYSMSLETFSRVLSTSFSYITVLMAAKEE</sequence>
<dbReference type="PANTHER" id="PTHR21137">
    <property type="entry name" value="ODORANT RECEPTOR"/>
    <property type="match status" value="1"/>
</dbReference>
<feature type="transmembrane region" description="Helical" evidence="9">
    <location>
        <begin position="78"/>
        <end position="96"/>
    </location>
</feature>
<dbReference type="PANTHER" id="PTHR21137:SF42">
    <property type="entry name" value="ODORANT RECEPTOR 83A"/>
    <property type="match status" value="1"/>
</dbReference>
<proteinExistence type="inferred from homology"/>
<dbReference type="InterPro" id="IPR004117">
    <property type="entry name" value="7tm6_olfct_rcpt"/>
</dbReference>
<protein>
    <recommendedName>
        <fullName evidence="9">Odorant receptor</fullName>
    </recommendedName>
</protein>
<evidence type="ECO:0000256" key="3">
    <source>
        <dbReference type="ARBA" id="ARBA00022692"/>
    </source>
</evidence>